<protein>
    <submittedName>
        <fullName evidence="1">Uncharacterized protein MANES_05G010400</fullName>
    </submittedName>
</protein>
<evidence type="ECO:0000313" key="1">
    <source>
        <dbReference type="EMBL" id="MBW90635.1"/>
    </source>
</evidence>
<dbReference type="EMBL" id="GGEC01010152">
    <property type="protein sequence ID" value="MBW90635.1"/>
    <property type="molecule type" value="Transcribed_RNA"/>
</dbReference>
<reference evidence="1" key="1">
    <citation type="submission" date="2018-02" db="EMBL/GenBank/DDBJ databases">
        <title>Rhizophora mucronata_Transcriptome.</title>
        <authorList>
            <person name="Meera S.P."/>
            <person name="Sreeshan A."/>
            <person name="Augustine A."/>
        </authorList>
    </citation>
    <scope>NUCLEOTIDE SEQUENCE</scope>
    <source>
        <tissue evidence="1">Leaf</tissue>
    </source>
</reference>
<accession>A0A2P2JAW7</accession>
<proteinExistence type="predicted"/>
<dbReference type="AlphaFoldDB" id="A0A2P2JAW7"/>
<organism evidence="1">
    <name type="scientific">Rhizophora mucronata</name>
    <name type="common">Asiatic mangrove</name>
    <dbReference type="NCBI Taxonomy" id="61149"/>
    <lineage>
        <taxon>Eukaryota</taxon>
        <taxon>Viridiplantae</taxon>
        <taxon>Streptophyta</taxon>
        <taxon>Embryophyta</taxon>
        <taxon>Tracheophyta</taxon>
        <taxon>Spermatophyta</taxon>
        <taxon>Magnoliopsida</taxon>
        <taxon>eudicotyledons</taxon>
        <taxon>Gunneridae</taxon>
        <taxon>Pentapetalae</taxon>
        <taxon>rosids</taxon>
        <taxon>fabids</taxon>
        <taxon>Malpighiales</taxon>
        <taxon>Rhizophoraceae</taxon>
        <taxon>Rhizophora</taxon>
    </lineage>
</organism>
<sequence>MNWHHSVNLDVHVTAQVCFFLHVQLYDLQGSLEDEIVDFDQ</sequence>
<name>A0A2P2JAW7_RHIMU</name>